<feature type="region of interest" description="Disordered" evidence="2">
    <location>
        <begin position="580"/>
        <end position="620"/>
    </location>
</feature>
<evidence type="ECO:0000313" key="3">
    <source>
        <dbReference type="EMBL" id="MPC18275.1"/>
    </source>
</evidence>
<evidence type="ECO:0000256" key="2">
    <source>
        <dbReference type="SAM" id="MobiDB-lite"/>
    </source>
</evidence>
<feature type="compositionally biased region" description="Basic and acidic residues" evidence="2">
    <location>
        <begin position="708"/>
        <end position="735"/>
    </location>
</feature>
<dbReference type="EMBL" id="VSRR010000665">
    <property type="protein sequence ID" value="MPC18275.1"/>
    <property type="molecule type" value="Genomic_DNA"/>
</dbReference>
<proteinExistence type="predicted"/>
<feature type="compositionally biased region" description="Polar residues" evidence="2">
    <location>
        <begin position="522"/>
        <end position="535"/>
    </location>
</feature>
<organism evidence="3 4">
    <name type="scientific">Portunus trituberculatus</name>
    <name type="common">Swimming crab</name>
    <name type="synonym">Neptunus trituberculatus</name>
    <dbReference type="NCBI Taxonomy" id="210409"/>
    <lineage>
        <taxon>Eukaryota</taxon>
        <taxon>Metazoa</taxon>
        <taxon>Ecdysozoa</taxon>
        <taxon>Arthropoda</taxon>
        <taxon>Crustacea</taxon>
        <taxon>Multicrustacea</taxon>
        <taxon>Malacostraca</taxon>
        <taxon>Eumalacostraca</taxon>
        <taxon>Eucarida</taxon>
        <taxon>Decapoda</taxon>
        <taxon>Pleocyemata</taxon>
        <taxon>Brachyura</taxon>
        <taxon>Eubrachyura</taxon>
        <taxon>Portunoidea</taxon>
        <taxon>Portunidae</taxon>
        <taxon>Portuninae</taxon>
        <taxon>Portunus</taxon>
    </lineage>
</organism>
<sequence length="946" mass="107856">MGEETRSCSSTCNLTTATTATATHRAAPLAPPLYSRPPRPHVCRPARPESNSQSRCATSSFLAPKRQQKPKTRPFTWDRFGSHLGLVIEFRADSSSSGSEAEQFLEAGEVGSGDVSGTEDCQLDTILALLASQDLDSNSAVVEAVWQQISDSGASMERLVAALLQELSRVKLEHGHLEAALATKTDQFNQQVSRLYEELEAQISGEQAKAAQEQRQRGARVLATLEEEVAERDAALRALEEEQQGLRQRLEQAAAGEVAARQDNLRLEQHLKRLEEDLMQREAEVEELMQALDIHRRNTKNEKRRRAQQAFKVTEGIARERESLVTQLDLLRTINTQLRDEQDQIMPWSLRTRERVDLIGGGEEDNSSQSSPPPDLRGIACTSPPPRPIISLPLLTTNSSFHRVKTATPSPPLWYSSSLVIFQPHAATISAKPLHITSPVKPLHTTTHFHMVHHTLHTHHTHHTFHTSFTYFHPDISATATRHTKSTQSIEHYTPQQSHTPPQQTTQERYHVHMHQRKYARSISQTSSCNPTTPQEPVLSQHDVTQHHSTSHESLQQSQEAELHYNEIWKLINTTVYSDSQGKHNNTQGQHDDGKKHSDTKKEHNYSKKHRSTQEKPKHIQENFCNTQIKQCDIQEKYINAQEKHSDDKKDSSKQQKHCKSLEKHNSAHEKHSNAQEKHNNRQVKYISTQKKYDDTQEEHSYNNQNKDTQKRQSETQEKHGITKKHSNIEKHNTEQHSSAEYYYFDVREQHTGQHRNTEIEHNSTEQYMESQEQHTKKLNIIYECNNTQKQGKSFLEQQNQTSQHTDTTQEDINNTQRKTQEQNNAPFQKEGNPEQQLDRCNIKHYNTDTQEPIRQRGNNTTGQTVTNSHPQHINNTLQTPLITNQSVHTIENTRKEITDTGSGITDGVAKEDTVKDKTLISIPEDTELEAATSSSSSRQVRCRVS</sequence>
<feature type="compositionally biased region" description="Low complexity" evidence="2">
    <location>
        <begin position="19"/>
        <end position="28"/>
    </location>
</feature>
<feature type="compositionally biased region" description="Basic and acidic residues" evidence="2">
    <location>
        <begin position="642"/>
        <end position="680"/>
    </location>
</feature>
<evidence type="ECO:0000256" key="1">
    <source>
        <dbReference type="SAM" id="Coils"/>
    </source>
</evidence>
<feature type="region of interest" description="Disordered" evidence="2">
    <location>
        <begin position="642"/>
        <end position="737"/>
    </location>
</feature>
<feature type="coiled-coil region" evidence="1">
    <location>
        <begin position="189"/>
        <end position="305"/>
    </location>
</feature>
<feature type="compositionally biased region" description="Basic and acidic residues" evidence="2">
    <location>
        <begin position="590"/>
        <end position="620"/>
    </location>
</feature>
<protein>
    <submittedName>
        <fullName evidence="3">EF-hand calcium-binding domain-containing protein 4A</fullName>
    </submittedName>
</protein>
<feature type="compositionally biased region" description="Polar residues" evidence="2">
    <location>
        <begin position="580"/>
        <end position="589"/>
    </location>
</feature>
<feature type="compositionally biased region" description="Polar residues" evidence="2">
    <location>
        <begin position="818"/>
        <end position="827"/>
    </location>
</feature>
<keyword evidence="1" id="KW-0175">Coiled coil</keyword>
<dbReference type="Proteomes" id="UP000324222">
    <property type="component" value="Unassembled WGS sequence"/>
</dbReference>
<name>A0A5B7DAY2_PORTR</name>
<feature type="compositionally biased region" description="Polar residues" evidence="2">
    <location>
        <begin position="49"/>
        <end position="61"/>
    </location>
</feature>
<keyword evidence="4" id="KW-1185">Reference proteome</keyword>
<gene>
    <name evidence="3" type="primary">cracr2b</name>
    <name evidence="3" type="ORF">E2C01_011154</name>
</gene>
<dbReference type="OrthoDB" id="6368312at2759"/>
<feature type="compositionally biased region" description="Low complexity" evidence="2">
    <location>
        <begin position="494"/>
        <end position="507"/>
    </location>
</feature>
<feature type="compositionally biased region" description="Polar residues" evidence="2">
    <location>
        <begin position="482"/>
        <end position="491"/>
    </location>
</feature>
<comment type="caution">
    <text evidence="3">The sequence shown here is derived from an EMBL/GenBank/DDBJ whole genome shotgun (WGS) entry which is preliminary data.</text>
</comment>
<feature type="region of interest" description="Disordered" evidence="2">
    <location>
        <begin position="482"/>
        <end position="559"/>
    </location>
</feature>
<evidence type="ECO:0000313" key="4">
    <source>
        <dbReference type="Proteomes" id="UP000324222"/>
    </source>
</evidence>
<accession>A0A5B7DAY2</accession>
<feature type="region of interest" description="Disordered" evidence="2">
    <location>
        <begin position="818"/>
        <end position="837"/>
    </location>
</feature>
<reference evidence="3 4" key="1">
    <citation type="submission" date="2019-05" db="EMBL/GenBank/DDBJ databases">
        <title>Another draft genome of Portunus trituberculatus and its Hox gene families provides insights of decapod evolution.</title>
        <authorList>
            <person name="Jeong J.-H."/>
            <person name="Song I."/>
            <person name="Kim S."/>
            <person name="Choi T."/>
            <person name="Kim D."/>
            <person name="Ryu S."/>
            <person name="Kim W."/>
        </authorList>
    </citation>
    <scope>NUCLEOTIDE SEQUENCE [LARGE SCALE GENOMIC DNA]</scope>
    <source>
        <tissue evidence="3">Muscle</tissue>
    </source>
</reference>
<dbReference type="AlphaFoldDB" id="A0A5B7DAY2"/>
<feature type="region of interest" description="Disordered" evidence="2">
    <location>
        <begin position="927"/>
        <end position="946"/>
    </location>
</feature>
<feature type="compositionally biased region" description="Basic and acidic residues" evidence="2">
    <location>
        <begin position="691"/>
        <end position="701"/>
    </location>
</feature>
<feature type="region of interest" description="Disordered" evidence="2">
    <location>
        <begin position="19"/>
        <end position="74"/>
    </location>
</feature>